<evidence type="ECO:0000313" key="4">
    <source>
        <dbReference type="Proteomes" id="UP000321154"/>
    </source>
</evidence>
<feature type="region of interest" description="Disordered" evidence="1">
    <location>
        <begin position="286"/>
        <end position="340"/>
    </location>
</feature>
<dbReference type="RefSeq" id="WP_146852862.1">
    <property type="nucleotide sequence ID" value="NZ_BAAAHR010000002.1"/>
</dbReference>
<organism evidence="3 5">
    <name type="scientific">Frigoribacterium faeni</name>
    <dbReference type="NCBI Taxonomy" id="145483"/>
    <lineage>
        <taxon>Bacteria</taxon>
        <taxon>Bacillati</taxon>
        <taxon>Actinomycetota</taxon>
        <taxon>Actinomycetes</taxon>
        <taxon>Micrococcales</taxon>
        <taxon>Microbacteriaceae</taxon>
        <taxon>Frigoribacterium</taxon>
    </lineage>
</organism>
<name>A0A7W3JH49_9MICO</name>
<dbReference type="Proteomes" id="UP000522688">
    <property type="component" value="Unassembled WGS sequence"/>
</dbReference>
<proteinExistence type="predicted"/>
<gene>
    <name evidence="3" type="ORF">FB463_000913</name>
    <name evidence="2" type="ORF">FFA01_06050</name>
</gene>
<sequence>MPRDRANIRTDIWSDDDWRQLSFGAQWLYNYVLTHGTLNAVGVADWRPRRILRVTTTMTEAVLRELVAELTNSFFLVLDEDTEEVLVRSFFRHDGILTNPNMLATIKRDYAAVSSPLLLGVIAHEANRLRTEYPDGITKKFNPWDRSELTTLLKGTQIDIRTQALRVPNEELPSPLFGDDTPSPTPYRTPSPTPSDRGSGTTTSTATSTEKPLSPDESDDGGFLIRPNWAPNQKHRDKATSLHIDVDRQAARFIEHANRNVRRLKNWNAAFTNWLKQEAVYAQQRSASDATRPAPRAQKRTAADVAFENFTRKYGGSPNEPHGNRSALDPGSSHRLANGQ</sequence>
<protein>
    <submittedName>
        <fullName evidence="3">Uncharacterized protein</fullName>
    </submittedName>
</protein>
<evidence type="ECO:0000313" key="3">
    <source>
        <dbReference type="EMBL" id="MBA8812689.1"/>
    </source>
</evidence>
<reference evidence="3 5" key="2">
    <citation type="submission" date="2020-07" db="EMBL/GenBank/DDBJ databases">
        <title>Sequencing the genomes of 1000 actinobacteria strains.</title>
        <authorList>
            <person name="Klenk H.-P."/>
        </authorList>
    </citation>
    <scope>NUCLEOTIDE SEQUENCE [LARGE SCALE GENOMIC DNA]</scope>
    <source>
        <strain evidence="3 5">DSM 10309</strain>
    </source>
</reference>
<evidence type="ECO:0000256" key="1">
    <source>
        <dbReference type="SAM" id="MobiDB-lite"/>
    </source>
</evidence>
<keyword evidence="4" id="KW-1185">Reference proteome</keyword>
<comment type="caution">
    <text evidence="3">The sequence shown here is derived from an EMBL/GenBank/DDBJ whole genome shotgun (WGS) entry which is preliminary data.</text>
</comment>
<reference evidence="2 4" key="1">
    <citation type="submission" date="2019-07" db="EMBL/GenBank/DDBJ databases">
        <title>Whole genome shotgun sequence of Frigoribacterium faeni NBRC 103066.</title>
        <authorList>
            <person name="Hosoyama A."/>
            <person name="Uohara A."/>
            <person name="Ohji S."/>
            <person name="Ichikawa N."/>
        </authorList>
    </citation>
    <scope>NUCLEOTIDE SEQUENCE [LARGE SCALE GENOMIC DNA]</scope>
    <source>
        <strain evidence="2 4">NBRC 103066</strain>
    </source>
</reference>
<evidence type="ECO:0000313" key="2">
    <source>
        <dbReference type="EMBL" id="GEK82296.1"/>
    </source>
</evidence>
<dbReference type="OrthoDB" id="4747530at2"/>
<dbReference type="EMBL" id="JACGWW010000001">
    <property type="protein sequence ID" value="MBA8812689.1"/>
    <property type="molecule type" value="Genomic_DNA"/>
</dbReference>
<dbReference type="EMBL" id="BJUV01000004">
    <property type="protein sequence ID" value="GEK82296.1"/>
    <property type="molecule type" value="Genomic_DNA"/>
</dbReference>
<feature type="compositionally biased region" description="Low complexity" evidence="1">
    <location>
        <begin position="194"/>
        <end position="209"/>
    </location>
</feature>
<dbReference type="Proteomes" id="UP000321154">
    <property type="component" value="Unassembled WGS sequence"/>
</dbReference>
<dbReference type="AlphaFoldDB" id="A0A7W3JH49"/>
<evidence type="ECO:0000313" key="5">
    <source>
        <dbReference type="Proteomes" id="UP000522688"/>
    </source>
</evidence>
<feature type="compositionally biased region" description="Pro residues" evidence="1">
    <location>
        <begin position="183"/>
        <end position="193"/>
    </location>
</feature>
<feature type="region of interest" description="Disordered" evidence="1">
    <location>
        <begin position="169"/>
        <end position="237"/>
    </location>
</feature>
<accession>A0A7W3JH49</accession>